<dbReference type="InterPro" id="IPR011990">
    <property type="entry name" value="TPR-like_helical_dom_sf"/>
</dbReference>
<dbReference type="FunFam" id="1.25.40.10:FF:000396">
    <property type="entry name" value="Pentatricopeptide repeat-containing protein At2g36730"/>
    <property type="match status" value="1"/>
</dbReference>
<comment type="caution">
    <text evidence="3">The sequence shown here is derived from an EMBL/GenBank/DDBJ whole genome shotgun (WGS) entry which is preliminary data.</text>
</comment>
<evidence type="ECO:0000313" key="4">
    <source>
        <dbReference type="Proteomes" id="UP001163823"/>
    </source>
</evidence>
<name>A0AAD7P853_QUISA</name>
<feature type="repeat" description="PPR" evidence="2">
    <location>
        <begin position="322"/>
        <end position="356"/>
    </location>
</feature>
<dbReference type="Proteomes" id="UP001163823">
    <property type="component" value="Chromosome 13"/>
</dbReference>
<dbReference type="NCBIfam" id="TIGR00756">
    <property type="entry name" value="PPR"/>
    <property type="match status" value="4"/>
</dbReference>
<dbReference type="InterPro" id="IPR046960">
    <property type="entry name" value="PPR_At4g14850-like_plant"/>
</dbReference>
<dbReference type="FunFam" id="1.25.40.10:FF:000409">
    <property type="entry name" value="Pentatricopeptide repeat-containing protein, chloroplastic"/>
    <property type="match status" value="1"/>
</dbReference>
<dbReference type="FunFam" id="1.25.40.10:FF:000968">
    <property type="entry name" value="Pentatricopeptide repeat-containing protein, mitochondrial"/>
    <property type="match status" value="1"/>
</dbReference>
<sequence length="651" mass="72642">MVTYSVFRRLPFSNFSTIAMWNTNIREAVNEGYAENALILFRQLKQNGIEPNNSTLPFVAKACAKLSDTKWYQIVHAHVVKSWFHSNIYVQTAVVDMYIKCGQLDDACKLFVRMPVKDVASWNSMLLGFSQSGFPDRVLWVLRQMMFSGVRPDSVTVLALTRAALHITNLKLMKAIHSFGIRIGICADVSVANTWIAAYAKCAHLALAEVVFDEIDSCLRSVVSWNSMIAAYANFEKHNAAFNSYKRMLHGGFLPDISTIINLLSSCMQPKALFQGLLIHSHGIQLGCASDIRVVNTLISMYSKCGDVDSARFLFDDMSYRTCVSWTAMISGYSEKGDMNEALTLFHSMEAMGEKPDLVTVLSLISGCGLTGELELGKWIDSYSFTKELKDNIVVCNALIDMYGKCGSINRARELFYSMPDRTVVSWTSMITACALNGEFKEALDLFFMMVGLGLKPNHITFLAVLQACTHGGLLEKGFKCFNLMTEKYNVIPGVDHYSCIVDLLGRRGQLKEALEFIGSMPVKPDAGIWSALLGACKLHRNIKIGNYVCERLFELDPQAAVSYVEIANIYASAGIWDEVAAIRTKMKHLQVRKSPGQSLVQGNGKSHVFTVEDRGHPEGLYIYDMLHGVTSHSKQELIAHMEKISRLELE</sequence>
<dbReference type="Gene3D" id="1.25.40.10">
    <property type="entry name" value="Tetratricopeptide repeat domain"/>
    <property type="match status" value="4"/>
</dbReference>
<reference evidence="3" key="1">
    <citation type="journal article" date="2023" name="Science">
        <title>Elucidation of the pathway for biosynthesis of saponin adjuvants from the soapbark tree.</title>
        <authorList>
            <person name="Reed J."/>
            <person name="Orme A."/>
            <person name="El-Demerdash A."/>
            <person name="Owen C."/>
            <person name="Martin L.B.B."/>
            <person name="Misra R.C."/>
            <person name="Kikuchi S."/>
            <person name="Rejzek M."/>
            <person name="Martin A.C."/>
            <person name="Harkess A."/>
            <person name="Leebens-Mack J."/>
            <person name="Louveau T."/>
            <person name="Stephenson M.J."/>
            <person name="Osbourn A."/>
        </authorList>
    </citation>
    <scope>NUCLEOTIDE SEQUENCE</scope>
    <source>
        <strain evidence="3">S10</strain>
    </source>
</reference>
<dbReference type="GO" id="GO:0009451">
    <property type="term" value="P:RNA modification"/>
    <property type="evidence" value="ECO:0007669"/>
    <property type="project" value="InterPro"/>
</dbReference>
<dbReference type="PANTHER" id="PTHR24015:SF1993">
    <property type="entry name" value="PENTATRICOPEPTIDE REPEAT-CONTAINING PROTEIN"/>
    <property type="match status" value="1"/>
</dbReference>
<dbReference type="GO" id="GO:0003723">
    <property type="term" value="F:RNA binding"/>
    <property type="evidence" value="ECO:0007669"/>
    <property type="project" value="InterPro"/>
</dbReference>
<dbReference type="AlphaFoldDB" id="A0AAD7P853"/>
<feature type="repeat" description="PPR" evidence="2">
    <location>
        <begin position="221"/>
        <end position="255"/>
    </location>
</feature>
<evidence type="ECO:0000256" key="2">
    <source>
        <dbReference type="PROSITE-ProRule" id="PRU00708"/>
    </source>
</evidence>
<dbReference type="PANTHER" id="PTHR24015">
    <property type="entry name" value="OS07G0578800 PROTEIN-RELATED"/>
    <property type="match status" value="1"/>
</dbReference>
<feature type="repeat" description="PPR" evidence="2">
    <location>
        <begin position="118"/>
        <end position="152"/>
    </location>
</feature>
<dbReference type="EMBL" id="JARAOO010000013">
    <property type="protein sequence ID" value="KAJ7945345.1"/>
    <property type="molecule type" value="Genomic_DNA"/>
</dbReference>
<dbReference type="InterPro" id="IPR046848">
    <property type="entry name" value="E_motif"/>
</dbReference>
<proteinExistence type="predicted"/>
<accession>A0AAD7P853</accession>
<feature type="repeat" description="PPR" evidence="2">
    <location>
        <begin position="423"/>
        <end position="457"/>
    </location>
</feature>
<dbReference type="Pfam" id="PF13041">
    <property type="entry name" value="PPR_2"/>
    <property type="match status" value="3"/>
</dbReference>
<keyword evidence="4" id="KW-1185">Reference proteome</keyword>
<feature type="repeat" description="PPR" evidence="2">
    <location>
        <begin position="392"/>
        <end position="422"/>
    </location>
</feature>
<dbReference type="InterPro" id="IPR002885">
    <property type="entry name" value="PPR_rpt"/>
</dbReference>
<dbReference type="FunFam" id="1.25.40.10:FF:000090">
    <property type="entry name" value="Pentatricopeptide repeat-containing protein, chloroplastic"/>
    <property type="match status" value="1"/>
</dbReference>
<feature type="repeat" description="PPR" evidence="2">
    <location>
        <begin position="291"/>
        <end position="321"/>
    </location>
</feature>
<evidence type="ECO:0000313" key="3">
    <source>
        <dbReference type="EMBL" id="KAJ7945345.1"/>
    </source>
</evidence>
<dbReference type="Pfam" id="PF01535">
    <property type="entry name" value="PPR"/>
    <property type="match status" value="5"/>
</dbReference>
<protein>
    <submittedName>
        <fullName evidence="3">Pentatricopeptide repeat</fullName>
    </submittedName>
</protein>
<gene>
    <name evidence="3" type="ORF">O6P43_030419</name>
</gene>
<feature type="repeat" description="PPR" evidence="2">
    <location>
        <begin position="17"/>
        <end position="51"/>
    </location>
</feature>
<evidence type="ECO:0000256" key="1">
    <source>
        <dbReference type="ARBA" id="ARBA00022737"/>
    </source>
</evidence>
<keyword evidence="1" id="KW-0677">Repeat</keyword>
<dbReference type="PROSITE" id="PS51375">
    <property type="entry name" value="PPR"/>
    <property type="match status" value="7"/>
</dbReference>
<dbReference type="Pfam" id="PF20431">
    <property type="entry name" value="E_motif"/>
    <property type="match status" value="1"/>
</dbReference>
<organism evidence="3 4">
    <name type="scientific">Quillaja saponaria</name>
    <name type="common">Soap bark tree</name>
    <dbReference type="NCBI Taxonomy" id="32244"/>
    <lineage>
        <taxon>Eukaryota</taxon>
        <taxon>Viridiplantae</taxon>
        <taxon>Streptophyta</taxon>
        <taxon>Embryophyta</taxon>
        <taxon>Tracheophyta</taxon>
        <taxon>Spermatophyta</taxon>
        <taxon>Magnoliopsida</taxon>
        <taxon>eudicotyledons</taxon>
        <taxon>Gunneridae</taxon>
        <taxon>Pentapetalae</taxon>
        <taxon>rosids</taxon>
        <taxon>fabids</taxon>
        <taxon>Fabales</taxon>
        <taxon>Quillajaceae</taxon>
        <taxon>Quillaja</taxon>
    </lineage>
</organism>